<dbReference type="EMBL" id="CADCUZ010000060">
    <property type="protein sequence ID" value="CAA9412710.1"/>
    <property type="molecule type" value="Genomic_DNA"/>
</dbReference>
<proteinExistence type="predicted"/>
<dbReference type="AlphaFoldDB" id="A0A6J4PD78"/>
<protein>
    <submittedName>
        <fullName evidence="2">Transcriptional regulator, MarR family</fullName>
    </submittedName>
</protein>
<feature type="domain" description="HTH marR-type" evidence="1">
    <location>
        <begin position="13"/>
        <end position="145"/>
    </location>
</feature>
<gene>
    <name evidence="2" type="ORF">AVDCRST_MAG55-1423</name>
</gene>
<evidence type="ECO:0000259" key="1">
    <source>
        <dbReference type="PROSITE" id="PS50995"/>
    </source>
</evidence>
<dbReference type="PROSITE" id="PS50995">
    <property type="entry name" value="HTH_MARR_2"/>
    <property type="match status" value="1"/>
</dbReference>
<dbReference type="Gene3D" id="1.10.10.10">
    <property type="entry name" value="Winged helix-like DNA-binding domain superfamily/Winged helix DNA-binding domain"/>
    <property type="match status" value="1"/>
</dbReference>
<evidence type="ECO:0000313" key="2">
    <source>
        <dbReference type="EMBL" id="CAA9412710.1"/>
    </source>
</evidence>
<dbReference type="InterPro" id="IPR036388">
    <property type="entry name" value="WH-like_DNA-bd_sf"/>
</dbReference>
<dbReference type="PANTHER" id="PTHR33164">
    <property type="entry name" value="TRANSCRIPTIONAL REGULATOR, MARR FAMILY"/>
    <property type="match status" value="1"/>
</dbReference>
<dbReference type="SMART" id="SM00347">
    <property type="entry name" value="HTH_MARR"/>
    <property type="match status" value="1"/>
</dbReference>
<accession>A0A6J4PD78</accession>
<dbReference type="InterPro" id="IPR039422">
    <property type="entry name" value="MarR/SlyA-like"/>
</dbReference>
<dbReference type="PANTHER" id="PTHR33164:SF43">
    <property type="entry name" value="HTH-TYPE TRANSCRIPTIONAL REPRESSOR YETL"/>
    <property type="match status" value="1"/>
</dbReference>
<name>A0A6J4PD78_9ACTN</name>
<sequence length="152" mass="16770">MTESGAETVHPVKGTTGFALAKVCRSHRGNVGGMLAEFGLHVGQDMVLVELWQADGLRGGELACRLGVEPPTVTKMLRRLENFGLVERRPDPADARSFRVYLTREGEALEGPVSRCFARAEEKTLARLEPSERRELARLLAKMRAGLEANRN</sequence>
<dbReference type="PRINTS" id="PR00598">
    <property type="entry name" value="HTHMARR"/>
</dbReference>
<organism evidence="2">
    <name type="scientific">uncultured Rubrobacteraceae bacterium</name>
    <dbReference type="NCBI Taxonomy" id="349277"/>
    <lineage>
        <taxon>Bacteria</taxon>
        <taxon>Bacillati</taxon>
        <taxon>Actinomycetota</taxon>
        <taxon>Rubrobacteria</taxon>
        <taxon>Rubrobacterales</taxon>
        <taxon>Rubrobacteraceae</taxon>
        <taxon>environmental samples</taxon>
    </lineage>
</organism>
<dbReference type="SUPFAM" id="SSF46785">
    <property type="entry name" value="Winged helix' DNA-binding domain"/>
    <property type="match status" value="1"/>
</dbReference>
<dbReference type="Pfam" id="PF01047">
    <property type="entry name" value="MarR"/>
    <property type="match status" value="1"/>
</dbReference>
<dbReference type="InterPro" id="IPR000835">
    <property type="entry name" value="HTH_MarR-typ"/>
</dbReference>
<dbReference type="CDD" id="cd00090">
    <property type="entry name" value="HTH_ARSR"/>
    <property type="match status" value="1"/>
</dbReference>
<reference evidence="2" key="1">
    <citation type="submission" date="2020-02" db="EMBL/GenBank/DDBJ databases">
        <authorList>
            <person name="Meier V. D."/>
        </authorList>
    </citation>
    <scope>NUCLEOTIDE SEQUENCE</scope>
    <source>
        <strain evidence="2">AVDCRST_MAG55</strain>
    </source>
</reference>
<dbReference type="InterPro" id="IPR036390">
    <property type="entry name" value="WH_DNA-bd_sf"/>
</dbReference>
<dbReference type="InterPro" id="IPR011991">
    <property type="entry name" value="ArsR-like_HTH"/>
</dbReference>
<dbReference type="GO" id="GO:0006950">
    <property type="term" value="P:response to stress"/>
    <property type="evidence" value="ECO:0007669"/>
    <property type="project" value="TreeGrafter"/>
</dbReference>
<dbReference type="GO" id="GO:0003700">
    <property type="term" value="F:DNA-binding transcription factor activity"/>
    <property type="evidence" value="ECO:0007669"/>
    <property type="project" value="InterPro"/>
</dbReference>